<proteinExistence type="predicted"/>
<dbReference type="EMBL" id="QKWP01000310">
    <property type="protein sequence ID" value="RIB22402.1"/>
    <property type="molecule type" value="Genomic_DNA"/>
</dbReference>
<keyword evidence="2" id="KW-1185">Reference proteome</keyword>
<sequence>MLKFFYHAPWCHPKTSTFFGSLRHTSYTAVDYTMIERTGVGIDLIPQIRSSDDDFPSLFIESFGKPTAVGQHICISGYVIYITCGGTTYSVYGVMLKMEIFDVNIHEKDRGGTVFSYLPSIKHQRVVAYGIVTYSYEWGGDANAPSSPTKKLFDQVKRKN</sequence>
<protein>
    <submittedName>
        <fullName evidence="1">Uncharacterized protein</fullName>
    </submittedName>
</protein>
<organism evidence="1 2">
    <name type="scientific">Gigaspora rosea</name>
    <dbReference type="NCBI Taxonomy" id="44941"/>
    <lineage>
        <taxon>Eukaryota</taxon>
        <taxon>Fungi</taxon>
        <taxon>Fungi incertae sedis</taxon>
        <taxon>Mucoromycota</taxon>
        <taxon>Glomeromycotina</taxon>
        <taxon>Glomeromycetes</taxon>
        <taxon>Diversisporales</taxon>
        <taxon>Gigasporaceae</taxon>
        <taxon>Gigaspora</taxon>
    </lineage>
</organism>
<evidence type="ECO:0000313" key="1">
    <source>
        <dbReference type="EMBL" id="RIB22402.1"/>
    </source>
</evidence>
<dbReference type="AlphaFoldDB" id="A0A397VK77"/>
<gene>
    <name evidence="1" type="ORF">C2G38_2174022</name>
</gene>
<reference evidence="1 2" key="1">
    <citation type="submission" date="2018-06" db="EMBL/GenBank/DDBJ databases">
        <title>Comparative genomics reveals the genomic features of Rhizophagus irregularis, R. cerebriforme, R. diaphanum and Gigaspora rosea, and their symbiotic lifestyle signature.</title>
        <authorList>
            <person name="Morin E."/>
            <person name="San Clemente H."/>
            <person name="Chen E.C.H."/>
            <person name="De La Providencia I."/>
            <person name="Hainaut M."/>
            <person name="Kuo A."/>
            <person name="Kohler A."/>
            <person name="Murat C."/>
            <person name="Tang N."/>
            <person name="Roy S."/>
            <person name="Loubradou J."/>
            <person name="Henrissat B."/>
            <person name="Grigoriev I.V."/>
            <person name="Corradi N."/>
            <person name="Roux C."/>
            <person name="Martin F.M."/>
        </authorList>
    </citation>
    <scope>NUCLEOTIDE SEQUENCE [LARGE SCALE GENOMIC DNA]</scope>
    <source>
        <strain evidence="1 2">DAOM 194757</strain>
    </source>
</reference>
<comment type="caution">
    <text evidence="1">The sequence shown here is derived from an EMBL/GenBank/DDBJ whole genome shotgun (WGS) entry which is preliminary data.</text>
</comment>
<evidence type="ECO:0000313" key="2">
    <source>
        <dbReference type="Proteomes" id="UP000266673"/>
    </source>
</evidence>
<accession>A0A397VK77</accession>
<dbReference type="Proteomes" id="UP000266673">
    <property type="component" value="Unassembled WGS sequence"/>
</dbReference>
<name>A0A397VK77_9GLOM</name>